<feature type="domain" description="Glycosyltransferase 2-like" evidence="2">
    <location>
        <begin position="3"/>
        <end position="122"/>
    </location>
</feature>
<proteinExistence type="inferred from homology"/>
<dbReference type="Proteomes" id="UP001303324">
    <property type="component" value="Chromosome"/>
</dbReference>
<dbReference type="GO" id="GO:0016757">
    <property type="term" value="F:glycosyltransferase activity"/>
    <property type="evidence" value="ECO:0007669"/>
    <property type="project" value="UniProtKB-KW"/>
</dbReference>
<protein>
    <submittedName>
        <fullName evidence="3">Glycosyltransferase</fullName>
        <ecNumber evidence="3">2.4.-.-</ecNumber>
    </submittedName>
</protein>
<dbReference type="InterPro" id="IPR011990">
    <property type="entry name" value="TPR-like_helical_dom_sf"/>
</dbReference>
<evidence type="ECO:0000259" key="2">
    <source>
        <dbReference type="Pfam" id="PF00535"/>
    </source>
</evidence>
<dbReference type="EMBL" id="CP134494">
    <property type="protein sequence ID" value="WNF23301.1"/>
    <property type="molecule type" value="Genomic_DNA"/>
</dbReference>
<organism evidence="3 4">
    <name type="scientific">Mesobacillus jeotgali</name>
    <dbReference type="NCBI Taxonomy" id="129985"/>
    <lineage>
        <taxon>Bacteria</taxon>
        <taxon>Bacillati</taxon>
        <taxon>Bacillota</taxon>
        <taxon>Bacilli</taxon>
        <taxon>Bacillales</taxon>
        <taxon>Bacillaceae</taxon>
        <taxon>Mesobacillus</taxon>
    </lineage>
</organism>
<dbReference type="EC" id="2.4.-.-" evidence="3"/>
<dbReference type="SUPFAM" id="SSF53448">
    <property type="entry name" value="Nucleotide-diphospho-sugar transferases"/>
    <property type="match status" value="1"/>
</dbReference>
<dbReference type="InterPro" id="IPR029044">
    <property type="entry name" value="Nucleotide-diphossugar_trans"/>
</dbReference>
<evidence type="ECO:0000313" key="3">
    <source>
        <dbReference type="EMBL" id="WNF23301.1"/>
    </source>
</evidence>
<dbReference type="Gene3D" id="3.90.550.10">
    <property type="entry name" value="Spore Coat Polysaccharide Biosynthesis Protein SpsA, Chain A"/>
    <property type="match status" value="1"/>
</dbReference>
<dbReference type="RefSeq" id="WP_311073534.1">
    <property type="nucleotide sequence ID" value="NZ_CP134494.1"/>
</dbReference>
<dbReference type="Pfam" id="PF00535">
    <property type="entry name" value="Glycos_transf_2"/>
    <property type="match status" value="1"/>
</dbReference>
<dbReference type="Gene3D" id="1.25.40.10">
    <property type="entry name" value="Tetratricopeptide repeat domain"/>
    <property type="match status" value="1"/>
</dbReference>
<evidence type="ECO:0000256" key="1">
    <source>
        <dbReference type="ARBA" id="ARBA00006739"/>
    </source>
</evidence>
<evidence type="ECO:0000313" key="4">
    <source>
        <dbReference type="Proteomes" id="UP001303324"/>
    </source>
</evidence>
<name>A0ABY9VKL8_9BACI</name>
<keyword evidence="4" id="KW-1185">Reference proteome</keyword>
<sequence length="367" mass="42140">MISVIIPVYNGEGFIKDTVNSILNQTIEDIEIIIVNDGSTDATEEILQTIQDKRIKYFKQENKGAAAAKNLGLKHCQGNFITFHDSDDLSLPNRFEKLLEGFHGNIGFVHSDMLLINETNQPIGYWQSSNIQPDDVFSFFLNVGTPFNNGTILYRREVLENQHFNPYKIGEDTEFVIKIAMKHASYHIHAPLYLYRRHSGNSTKGFSYEQLAEHIKGIIQNTDYNEQLNDIISVNGNKEKCQLKAHLIMGEALASRGMIQEGYKFFETAIPLIKDQMDRDFFEGMKALVEKRYEDAIRIFGGFQTKDHIIENYLGEAFLSIKNFNKAYKHFFNALINKPNYGTPLQNLKALGQLNSHHLVCQYKHKF</sequence>
<dbReference type="SMART" id="SM00028">
    <property type="entry name" value="TPR"/>
    <property type="match status" value="2"/>
</dbReference>
<comment type="similarity">
    <text evidence="1">Belongs to the glycosyltransferase 2 family.</text>
</comment>
<dbReference type="PANTHER" id="PTHR43685:SF11">
    <property type="entry name" value="GLYCOSYLTRANSFERASE TAGX-RELATED"/>
    <property type="match status" value="1"/>
</dbReference>
<gene>
    <name evidence="3" type="ORF">RH061_01975</name>
</gene>
<dbReference type="SUPFAM" id="SSF48452">
    <property type="entry name" value="TPR-like"/>
    <property type="match status" value="1"/>
</dbReference>
<reference evidence="3 4" key="1">
    <citation type="submission" date="2023-09" db="EMBL/GenBank/DDBJ databases">
        <title>Microbial mechanism of fulvic acid promoting antimony reduction mineralization in rice fields.</title>
        <authorList>
            <person name="Chen G."/>
            <person name="Lan J."/>
        </authorList>
    </citation>
    <scope>NUCLEOTIDE SEQUENCE [LARGE SCALE GENOMIC DNA]</scope>
    <source>
        <strain evidence="3 4">PS1</strain>
    </source>
</reference>
<dbReference type="InterPro" id="IPR001173">
    <property type="entry name" value="Glyco_trans_2-like"/>
</dbReference>
<accession>A0ABY9VKL8</accession>
<dbReference type="PANTHER" id="PTHR43685">
    <property type="entry name" value="GLYCOSYLTRANSFERASE"/>
    <property type="match status" value="1"/>
</dbReference>
<keyword evidence="3" id="KW-0808">Transferase</keyword>
<dbReference type="InterPro" id="IPR050834">
    <property type="entry name" value="Glycosyltransf_2"/>
</dbReference>
<keyword evidence="3" id="KW-0328">Glycosyltransferase</keyword>
<dbReference type="InterPro" id="IPR019734">
    <property type="entry name" value="TPR_rpt"/>
</dbReference>